<dbReference type="EMBL" id="BHYK01000007">
    <property type="protein sequence ID" value="GCD10038.1"/>
    <property type="molecule type" value="Genomic_DNA"/>
</dbReference>
<keyword evidence="5" id="KW-1185">Reference proteome</keyword>
<dbReference type="InterPro" id="IPR051637">
    <property type="entry name" value="Ank_repeat_dom-contain_49"/>
</dbReference>
<dbReference type="PROSITE" id="PS50297">
    <property type="entry name" value="ANK_REP_REGION"/>
    <property type="match status" value="1"/>
</dbReference>
<feature type="repeat" description="ANK" evidence="3">
    <location>
        <begin position="166"/>
        <end position="198"/>
    </location>
</feature>
<keyword evidence="1" id="KW-0677">Repeat</keyword>
<name>A0A401UKI4_9CLOT</name>
<dbReference type="PROSITE" id="PS50088">
    <property type="entry name" value="ANK_REPEAT"/>
    <property type="match status" value="1"/>
</dbReference>
<dbReference type="AlphaFoldDB" id="A0A401UKI4"/>
<evidence type="ECO:0000313" key="5">
    <source>
        <dbReference type="Proteomes" id="UP000287872"/>
    </source>
</evidence>
<dbReference type="Proteomes" id="UP000287872">
    <property type="component" value="Unassembled WGS sequence"/>
</dbReference>
<evidence type="ECO:0000256" key="1">
    <source>
        <dbReference type="ARBA" id="ARBA00022737"/>
    </source>
</evidence>
<comment type="caution">
    <text evidence="4">The sequence shown here is derived from an EMBL/GenBank/DDBJ whole genome shotgun (WGS) entry which is preliminary data.</text>
</comment>
<dbReference type="InterPro" id="IPR036770">
    <property type="entry name" value="Ankyrin_rpt-contain_sf"/>
</dbReference>
<dbReference type="InterPro" id="IPR002110">
    <property type="entry name" value="Ankyrin_rpt"/>
</dbReference>
<dbReference type="Pfam" id="PF12796">
    <property type="entry name" value="Ank_2"/>
    <property type="match status" value="1"/>
</dbReference>
<accession>A0A401UKI4</accession>
<protein>
    <submittedName>
        <fullName evidence="4">Uncharacterized protein</fullName>
    </submittedName>
</protein>
<sequence length="370" mass="43143">MNLKFRDYYVVAQNCDTGNLIAIHKSTGEVYELEHEVTEEVVRYFVNSSFAQMYESMKCFKKIKSEIIKLKEQEKIEEIELLFEKAKKDFSLIDSKVVINDDEYNGKGVLKMEKYKEEIEKCNDPSELGNMLSQAAKEGDIHLVQLIIDKGVADINYNGKDKVFVGNPTPLQWAVIGGDINIVKLLLENGADVSITDEWGYRPFNEAAEARNNRWGHRALDESIGKNDKEILEIIKSYEPKEWHQHEWCEQRLKNYELPNEVIEFLSSENRKIDLEGSEWTEYIEFYNLDEVRVFKWNNMTFVDLLHNVDGYDNIGAMSWIPEHKSFACLDMEHEKFGFIPGLTWSEFMASPARYIDGSLSWEFCENDDE</sequence>
<gene>
    <name evidence="4" type="ORF">Ctaglu_16610</name>
</gene>
<organism evidence="4 5">
    <name type="scientific">Clostridium tagluense</name>
    <dbReference type="NCBI Taxonomy" id="360422"/>
    <lineage>
        <taxon>Bacteria</taxon>
        <taxon>Bacillati</taxon>
        <taxon>Bacillota</taxon>
        <taxon>Clostridia</taxon>
        <taxon>Eubacteriales</taxon>
        <taxon>Clostridiaceae</taxon>
        <taxon>Clostridium</taxon>
    </lineage>
</organism>
<evidence type="ECO:0000313" key="4">
    <source>
        <dbReference type="EMBL" id="GCD10038.1"/>
    </source>
</evidence>
<keyword evidence="2 3" id="KW-0040">ANK repeat</keyword>
<proteinExistence type="predicted"/>
<evidence type="ECO:0000256" key="3">
    <source>
        <dbReference type="PROSITE-ProRule" id="PRU00023"/>
    </source>
</evidence>
<dbReference type="PANTHER" id="PTHR24180">
    <property type="entry name" value="CYCLIN-DEPENDENT KINASE INHIBITOR 2C-RELATED"/>
    <property type="match status" value="1"/>
</dbReference>
<evidence type="ECO:0000256" key="2">
    <source>
        <dbReference type="ARBA" id="ARBA00023043"/>
    </source>
</evidence>
<dbReference type="SUPFAM" id="SSF48403">
    <property type="entry name" value="Ankyrin repeat"/>
    <property type="match status" value="1"/>
</dbReference>
<dbReference type="Gene3D" id="1.25.40.20">
    <property type="entry name" value="Ankyrin repeat-containing domain"/>
    <property type="match status" value="1"/>
</dbReference>
<reference evidence="4 5" key="1">
    <citation type="submission" date="2018-11" db="EMBL/GenBank/DDBJ databases">
        <title>Genome sequencing and assembly of Clostridium tagluense strain A121.</title>
        <authorList>
            <person name="Murakami T."/>
            <person name="Segawa T."/>
            <person name="Shcherbakova V.A."/>
            <person name="Mori H."/>
            <person name="Yoshimura Y."/>
        </authorList>
    </citation>
    <scope>NUCLEOTIDE SEQUENCE [LARGE SCALE GENOMIC DNA]</scope>
    <source>
        <strain evidence="4 5">A121</strain>
    </source>
</reference>
<dbReference type="SMART" id="SM00248">
    <property type="entry name" value="ANK"/>
    <property type="match status" value="2"/>
</dbReference>
<dbReference type="PANTHER" id="PTHR24180:SF45">
    <property type="entry name" value="POLY [ADP-RIBOSE] POLYMERASE TANKYRASE"/>
    <property type="match status" value="1"/>
</dbReference>